<evidence type="ECO:0000313" key="3">
    <source>
        <dbReference type="Proteomes" id="UP000006657"/>
    </source>
</evidence>
<dbReference type="Proteomes" id="UP000006657">
    <property type="component" value="Chromosome"/>
</dbReference>
<organism evidence="2 3">
    <name type="scientific">Odoribacter splanchnicus (strain ATCC 29572 / DSM 20712 / CIP 104287 / JCM 15291 / NCTC 10825 / 1651/6)</name>
    <name type="common">Bacteroides splanchnicus</name>
    <dbReference type="NCBI Taxonomy" id="709991"/>
    <lineage>
        <taxon>Bacteria</taxon>
        <taxon>Pseudomonadati</taxon>
        <taxon>Bacteroidota</taxon>
        <taxon>Bacteroidia</taxon>
        <taxon>Bacteroidales</taxon>
        <taxon>Odoribacteraceae</taxon>
        <taxon>Odoribacter</taxon>
    </lineage>
</organism>
<feature type="transmembrane region" description="Helical" evidence="1">
    <location>
        <begin position="12"/>
        <end position="31"/>
    </location>
</feature>
<keyword evidence="3" id="KW-1185">Reference proteome</keyword>
<dbReference type="KEGG" id="osp:Odosp_3338"/>
<keyword evidence="1" id="KW-0472">Membrane</keyword>
<dbReference type="HOGENOM" id="CLU_1894089_0_0_10"/>
<gene>
    <name evidence="2" type="ordered locus">Odosp_3338</name>
</gene>
<evidence type="ECO:0000256" key="1">
    <source>
        <dbReference type="SAM" id="Phobius"/>
    </source>
</evidence>
<keyword evidence="1" id="KW-0812">Transmembrane</keyword>
<keyword evidence="1" id="KW-1133">Transmembrane helix</keyword>
<evidence type="ECO:0000313" key="2">
    <source>
        <dbReference type="EMBL" id="ADY34297.1"/>
    </source>
</evidence>
<dbReference type="GeneID" id="61276935"/>
<proteinExistence type="predicted"/>
<dbReference type="STRING" id="709991.Odosp_3338"/>
<dbReference type="AlphaFoldDB" id="F9ZA25"/>
<dbReference type="RefSeq" id="WP_013613485.1">
    <property type="nucleotide sequence ID" value="NC_015160.1"/>
</dbReference>
<name>F9ZA25_ODOSD</name>
<dbReference type="PaxDb" id="709991-Odosp_3338"/>
<accession>F9ZA25</accession>
<protein>
    <submittedName>
        <fullName evidence="2">Uncharacterized protein</fullName>
    </submittedName>
</protein>
<dbReference type="EMBL" id="CP002544">
    <property type="protein sequence ID" value="ADY34297.1"/>
    <property type="molecule type" value="Genomic_DNA"/>
</dbReference>
<sequence>MKDFIPNDSSCYFLILITATLLSQIISFISFDRSNNFLQQMLGYNVEALAQDEGYNKGDKLKSVSCTCPNNKSGFSLKCRADGNLEQCTPTRQGSNACYKVKFSTKPLDLICEGSGIKRDANCSARITFFCRLF</sequence>
<reference evidence="2 3" key="1">
    <citation type="journal article" date="2011" name="Stand. Genomic Sci.">
        <title>Complete genome sequence of Odoribacter splanchnicus type strain (1651/6).</title>
        <authorList>
            <consortium name="US DOE Joint Genome Institute (JGI-PGF)"/>
            <person name="Goker M."/>
            <person name="Gronow S."/>
            <person name="Zeytun A."/>
            <person name="Nolan M."/>
            <person name="Lucas S."/>
            <person name="Lapidus A."/>
            <person name="Hammon N."/>
            <person name="Deshpande S."/>
            <person name="Cheng J.F."/>
            <person name="Pitluck S."/>
            <person name="Liolios K."/>
            <person name="Pagani I."/>
            <person name="Ivanova N."/>
            <person name="Mavromatis K."/>
            <person name="Ovchinikova G."/>
            <person name="Pati A."/>
            <person name="Tapia R."/>
            <person name="Han C."/>
            <person name="Goodwin L."/>
            <person name="Chen A."/>
            <person name="Palaniappan K."/>
            <person name="Land M."/>
            <person name="Hauser L."/>
            <person name="Jeffries C.D."/>
            <person name="Brambilla E.M."/>
            <person name="Rohde M."/>
            <person name="Detter J.C."/>
            <person name="Woyke T."/>
            <person name="Bristow J."/>
            <person name="Markowitz V."/>
            <person name="Hugenholtz P."/>
            <person name="Eisen J.A."/>
            <person name="Kyrpides N.C."/>
            <person name="Klenk H.P."/>
        </authorList>
    </citation>
    <scope>NUCLEOTIDE SEQUENCE [LARGE SCALE GENOMIC DNA]</scope>
    <source>
        <strain evidence="3">ATCC 29572 / DSM 20712 / JCM 15291 / NCTC 10825 / 1651/6</strain>
    </source>
</reference>